<keyword evidence="4 5" id="KW-0472">Membrane</keyword>
<feature type="transmembrane region" description="Helical" evidence="5">
    <location>
        <begin position="93"/>
        <end position="113"/>
    </location>
</feature>
<dbReference type="PANTHER" id="PTHR23507:SF1">
    <property type="entry name" value="FI18259P1-RELATED"/>
    <property type="match status" value="1"/>
</dbReference>
<feature type="transmembrane region" description="Helical" evidence="5">
    <location>
        <begin position="160"/>
        <end position="180"/>
    </location>
</feature>
<dbReference type="InterPro" id="IPR036259">
    <property type="entry name" value="MFS_trans_sf"/>
</dbReference>
<sequence length="461" mass="51100">MHPTVQLICLFGSVFVYCFAIGIYGAIIPNFIQQKVCSSDVQPDLDTPCNNTDTVLEATDIATTRGVIREAVPVFILLLAGSWRDATGLNKPLMYSALVGEIVGVFVQLLATWKWSMSIWTASIAEAVLYGASGGSKLFYVAATCAVTDQSNDDQRTTRLAFYQVAAYAGSCLSSGLSGYSLHFLGYLWFFIMVISLHVLTIVLVIFSKEAENRLKKDEKAKIFQKLKAITKSRPNNLVVWLMLISCVIINVCASAESNLYLYYLQLTFDFTVKEAGLYSAFRLMFGVVSTMILSPVFTKVLKWSDFRIGILSSFITLIATTSMIFARTIVHLIVFALLDFLKIFVYTLPMSIVTKCVKSDEVGIFVSLRFIGGCLSPMFVFYLYDIIFSATSHKMPGAFFIASASITLLVFLSFWISSCIYTEPVVLLQNNSTIDSDAEKRKSDEISENNGFIEKALPAA</sequence>
<organism evidence="6 7">
    <name type="scientific">Nezara viridula</name>
    <name type="common">Southern green stink bug</name>
    <name type="synonym">Cimex viridulus</name>
    <dbReference type="NCBI Taxonomy" id="85310"/>
    <lineage>
        <taxon>Eukaryota</taxon>
        <taxon>Metazoa</taxon>
        <taxon>Ecdysozoa</taxon>
        <taxon>Arthropoda</taxon>
        <taxon>Hexapoda</taxon>
        <taxon>Insecta</taxon>
        <taxon>Pterygota</taxon>
        <taxon>Neoptera</taxon>
        <taxon>Paraneoptera</taxon>
        <taxon>Hemiptera</taxon>
        <taxon>Heteroptera</taxon>
        <taxon>Panheteroptera</taxon>
        <taxon>Pentatomomorpha</taxon>
        <taxon>Pentatomoidea</taxon>
        <taxon>Pentatomidae</taxon>
        <taxon>Pentatominae</taxon>
        <taxon>Nezara</taxon>
    </lineage>
</organism>
<proteinExistence type="predicted"/>
<dbReference type="InterPro" id="IPR011701">
    <property type="entry name" value="MFS"/>
</dbReference>
<feature type="transmembrane region" description="Helical" evidence="5">
    <location>
        <begin position="7"/>
        <end position="28"/>
    </location>
</feature>
<dbReference type="GO" id="GO:0022857">
    <property type="term" value="F:transmembrane transporter activity"/>
    <property type="evidence" value="ECO:0007669"/>
    <property type="project" value="InterPro"/>
</dbReference>
<dbReference type="EMBL" id="OV725083">
    <property type="protein sequence ID" value="CAH1406957.1"/>
    <property type="molecule type" value="Genomic_DNA"/>
</dbReference>
<evidence type="ECO:0000313" key="7">
    <source>
        <dbReference type="Proteomes" id="UP001152798"/>
    </source>
</evidence>
<dbReference type="OrthoDB" id="430300at2759"/>
<dbReference type="Gene3D" id="1.20.1250.20">
    <property type="entry name" value="MFS general substrate transporter like domains"/>
    <property type="match status" value="1"/>
</dbReference>
<evidence type="ECO:0000256" key="3">
    <source>
        <dbReference type="ARBA" id="ARBA00022989"/>
    </source>
</evidence>
<dbReference type="Pfam" id="PF07690">
    <property type="entry name" value="MFS_1"/>
    <property type="match status" value="1"/>
</dbReference>
<keyword evidence="7" id="KW-1185">Reference proteome</keyword>
<feature type="transmembrane region" description="Helical" evidence="5">
    <location>
        <begin position="363"/>
        <end position="385"/>
    </location>
</feature>
<feature type="transmembrane region" description="Helical" evidence="5">
    <location>
        <begin position="333"/>
        <end position="351"/>
    </location>
</feature>
<evidence type="ECO:0000256" key="5">
    <source>
        <dbReference type="SAM" id="Phobius"/>
    </source>
</evidence>
<name>A0A9P0HSJ8_NEZVI</name>
<gene>
    <name evidence="6" type="ORF">NEZAVI_LOCUS14789</name>
</gene>
<evidence type="ECO:0000313" key="6">
    <source>
        <dbReference type="EMBL" id="CAH1406957.1"/>
    </source>
</evidence>
<dbReference type="AlphaFoldDB" id="A0A9P0HSJ8"/>
<dbReference type="SUPFAM" id="SSF103473">
    <property type="entry name" value="MFS general substrate transporter"/>
    <property type="match status" value="1"/>
</dbReference>
<reference evidence="6" key="1">
    <citation type="submission" date="2022-01" db="EMBL/GenBank/DDBJ databases">
        <authorList>
            <person name="King R."/>
        </authorList>
    </citation>
    <scope>NUCLEOTIDE SEQUENCE</scope>
</reference>
<dbReference type="Proteomes" id="UP001152798">
    <property type="component" value="Chromosome 7"/>
</dbReference>
<feature type="transmembrane region" description="Helical" evidence="5">
    <location>
        <begin position="238"/>
        <end position="264"/>
    </location>
</feature>
<evidence type="ECO:0000256" key="2">
    <source>
        <dbReference type="ARBA" id="ARBA00022692"/>
    </source>
</evidence>
<dbReference type="PANTHER" id="PTHR23507">
    <property type="entry name" value="ZGC:174356"/>
    <property type="match status" value="1"/>
</dbReference>
<keyword evidence="3 5" id="KW-1133">Transmembrane helix</keyword>
<accession>A0A9P0HSJ8</accession>
<feature type="transmembrane region" description="Helical" evidence="5">
    <location>
        <begin position="397"/>
        <end position="417"/>
    </location>
</feature>
<keyword evidence="2 5" id="KW-0812">Transmembrane</keyword>
<comment type="subcellular location">
    <subcellularLocation>
        <location evidence="1">Membrane</location>
        <topology evidence="1">Multi-pass membrane protein</topology>
    </subcellularLocation>
</comment>
<evidence type="ECO:0000256" key="4">
    <source>
        <dbReference type="ARBA" id="ARBA00023136"/>
    </source>
</evidence>
<protein>
    <submittedName>
        <fullName evidence="6">Uncharacterized protein</fullName>
    </submittedName>
</protein>
<evidence type="ECO:0000256" key="1">
    <source>
        <dbReference type="ARBA" id="ARBA00004141"/>
    </source>
</evidence>
<feature type="transmembrane region" description="Helical" evidence="5">
    <location>
        <begin position="186"/>
        <end position="207"/>
    </location>
</feature>
<feature type="transmembrane region" description="Helical" evidence="5">
    <location>
        <begin position="276"/>
        <end position="297"/>
    </location>
</feature>
<dbReference type="GO" id="GO:0016020">
    <property type="term" value="C:membrane"/>
    <property type="evidence" value="ECO:0007669"/>
    <property type="project" value="UniProtKB-SubCell"/>
</dbReference>
<feature type="transmembrane region" description="Helical" evidence="5">
    <location>
        <begin position="309"/>
        <end position="327"/>
    </location>
</feature>